<feature type="region of interest" description="Disordered" evidence="2">
    <location>
        <begin position="253"/>
        <end position="295"/>
    </location>
</feature>
<dbReference type="InterPro" id="IPR000061">
    <property type="entry name" value="Surp"/>
</dbReference>
<dbReference type="PROSITE" id="PS51391">
    <property type="entry name" value="CID"/>
    <property type="match status" value="1"/>
</dbReference>
<accession>A0A9W9XJL8</accession>
<sequence>MPDESKGKSFPDVSAKLSALPKKSLFERQKAEAEAKRAREKAETAAVYEEFVKSFEDEDPVVPQSLDGGWNTFSRKGGGPPKRHFAASSSRGSGHGALAPPPSSLSQKRSHENFPLSRRDHLKFENMLTSPEADRALDEEERAAPKPTLYLASLPPGTSPSVIKALIPSTLSVDNVKIITPSGQLPTHRESSSALVTLASDSAASNIDTAVSALQNKYLGWGYYLTLCRHLSSTAINPNAPLPISLPSTTTSLPFGATPVPPSSGTSLNRAPPPGPHRGGFAPPSSYGSSVGRNGPTQQVQVQVQLPTDIKVLRQIHMTIEQLVKRGPGFEALLMSRPEVQMDEKWAWLFDPRSPGGVYYRWKLWQIITDPKKKNINKPVIIFEGGPLWLPPKQRLKFENVTRLGQFVSHPDYNSSDEEHSDGEDERRNLGGAAPDGTHTYSDEPTFLNPLKMAKLTHLLARLPTTNAKLRRGDVARVTAFAMDHVATGASEVVDMVIRNVFCPLAYTGANPNCDQERNAARIATTDKVSATSPEDVFDMSSAKLVALNIINDILWNSANCGVRHAWRYRQLFETALRSRKVFEHLGRLDKDLKWGRLKAEKWKRSVGALLSQWEGWCCFTQLNQEHFTQVFEKPPLTEAELQTQKETDKAHAEQAAVAFAKSKSRWKTVDDERGGKFDPTRPANDNKLSTSIHAVGESMNEKDGTAMEICDLKNVDGEFMLKASGDEDTQTENTQQPPQQPLQHPTQSDQSEQSAKQQEPETRRRKPRPKAEDMFASDSE</sequence>
<comment type="caution">
    <text evidence="4">The sequence shown here is derived from an EMBL/GenBank/DDBJ whole genome shotgun (WGS) entry which is preliminary data.</text>
</comment>
<dbReference type="GO" id="GO:0005634">
    <property type="term" value="C:nucleus"/>
    <property type="evidence" value="ECO:0007669"/>
    <property type="project" value="TreeGrafter"/>
</dbReference>
<dbReference type="Pfam" id="PF01805">
    <property type="entry name" value="Surp"/>
    <property type="match status" value="1"/>
</dbReference>
<feature type="compositionally biased region" description="Basic and acidic residues" evidence="2">
    <location>
        <begin position="109"/>
        <end position="124"/>
    </location>
</feature>
<evidence type="ECO:0000256" key="1">
    <source>
        <dbReference type="ARBA" id="ARBA00022884"/>
    </source>
</evidence>
<dbReference type="AlphaFoldDB" id="A0A9W9XJL8"/>
<proteinExistence type="predicted"/>
<feature type="compositionally biased region" description="Low complexity" evidence="2">
    <location>
        <begin position="86"/>
        <end position="98"/>
    </location>
</feature>
<evidence type="ECO:0000313" key="5">
    <source>
        <dbReference type="Proteomes" id="UP001149954"/>
    </source>
</evidence>
<evidence type="ECO:0000259" key="3">
    <source>
        <dbReference type="PROSITE" id="PS51391"/>
    </source>
</evidence>
<gene>
    <name evidence="4" type="ORF">N7463_010125</name>
</gene>
<evidence type="ECO:0000313" key="4">
    <source>
        <dbReference type="EMBL" id="KAJ5494038.1"/>
    </source>
</evidence>
<dbReference type="InterPro" id="IPR035967">
    <property type="entry name" value="SWAP/Surp_sf"/>
</dbReference>
<organism evidence="4 5">
    <name type="scientific">Penicillium fimorum</name>
    <dbReference type="NCBI Taxonomy" id="1882269"/>
    <lineage>
        <taxon>Eukaryota</taxon>
        <taxon>Fungi</taxon>
        <taxon>Dikarya</taxon>
        <taxon>Ascomycota</taxon>
        <taxon>Pezizomycotina</taxon>
        <taxon>Eurotiomycetes</taxon>
        <taxon>Eurotiomycetidae</taxon>
        <taxon>Eurotiales</taxon>
        <taxon>Aspergillaceae</taxon>
        <taxon>Penicillium</taxon>
    </lineage>
</organism>
<reference evidence="4" key="2">
    <citation type="journal article" date="2023" name="IMA Fungus">
        <title>Comparative genomic study of the Penicillium genus elucidates a diverse pangenome and 15 lateral gene transfer events.</title>
        <authorList>
            <person name="Petersen C."/>
            <person name="Sorensen T."/>
            <person name="Nielsen M.R."/>
            <person name="Sondergaard T.E."/>
            <person name="Sorensen J.L."/>
            <person name="Fitzpatrick D.A."/>
            <person name="Frisvad J.C."/>
            <person name="Nielsen K.L."/>
        </authorList>
    </citation>
    <scope>NUCLEOTIDE SEQUENCE</scope>
    <source>
        <strain evidence="4">IBT 29495</strain>
    </source>
</reference>
<feature type="region of interest" description="Disordered" evidence="2">
    <location>
        <begin position="727"/>
        <end position="781"/>
    </location>
</feature>
<dbReference type="PANTHER" id="PTHR23140:SF0">
    <property type="entry name" value="U2 SNRNP-ASSOCIATED SURP MOTIF-CONTAINING PROTEIN"/>
    <property type="match status" value="1"/>
</dbReference>
<feature type="domain" description="CID" evidence="3">
    <location>
        <begin position="448"/>
        <end position="636"/>
    </location>
</feature>
<protein>
    <recommendedName>
        <fullName evidence="3">CID domain-containing protein</fullName>
    </recommendedName>
</protein>
<dbReference type="PANTHER" id="PTHR23140">
    <property type="entry name" value="RNA PROCESSING PROTEIN LD23810P"/>
    <property type="match status" value="1"/>
</dbReference>
<dbReference type="Gene3D" id="1.25.40.90">
    <property type="match status" value="1"/>
</dbReference>
<dbReference type="Gene3D" id="1.10.10.790">
    <property type="entry name" value="Surp module"/>
    <property type="match status" value="1"/>
</dbReference>
<dbReference type="InterPro" id="IPR051485">
    <property type="entry name" value="SR-CTD_assoc_factor"/>
</dbReference>
<feature type="region of interest" description="Disordered" evidence="2">
    <location>
        <begin position="409"/>
        <end position="443"/>
    </location>
</feature>
<dbReference type="InterPro" id="IPR008942">
    <property type="entry name" value="ENTH_VHS"/>
</dbReference>
<keyword evidence="5" id="KW-1185">Reference proteome</keyword>
<dbReference type="GO" id="GO:0003723">
    <property type="term" value="F:RNA binding"/>
    <property type="evidence" value="ECO:0007669"/>
    <property type="project" value="UniProtKB-KW"/>
</dbReference>
<keyword evidence="1" id="KW-0694">RNA-binding</keyword>
<dbReference type="InterPro" id="IPR006569">
    <property type="entry name" value="CID_dom"/>
</dbReference>
<feature type="compositionally biased region" description="Low complexity" evidence="2">
    <location>
        <begin position="732"/>
        <end position="748"/>
    </location>
</feature>
<dbReference type="Proteomes" id="UP001149954">
    <property type="component" value="Unassembled WGS sequence"/>
</dbReference>
<evidence type="ECO:0000256" key="2">
    <source>
        <dbReference type="SAM" id="MobiDB-lite"/>
    </source>
</evidence>
<feature type="compositionally biased region" description="Polar residues" evidence="2">
    <location>
        <begin position="286"/>
        <end position="295"/>
    </location>
</feature>
<feature type="region of interest" description="Disordered" evidence="2">
    <location>
        <begin position="58"/>
        <end position="124"/>
    </location>
</feature>
<dbReference type="SUPFAM" id="SSF109905">
    <property type="entry name" value="Surp module (SWAP domain)"/>
    <property type="match status" value="1"/>
</dbReference>
<dbReference type="EMBL" id="JAPWDS010000006">
    <property type="protein sequence ID" value="KAJ5494038.1"/>
    <property type="molecule type" value="Genomic_DNA"/>
</dbReference>
<feature type="region of interest" description="Disordered" evidence="2">
    <location>
        <begin position="663"/>
        <end position="689"/>
    </location>
</feature>
<feature type="compositionally biased region" description="Polar residues" evidence="2">
    <location>
        <begin position="749"/>
        <end position="758"/>
    </location>
</feature>
<feature type="compositionally biased region" description="Basic and acidic residues" evidence="2">
    <location>
        <begin position="668"/>
        <end position="680"/>
    </location>
</feature>
<name>A0A9W9XJL8_9EURO</name>
<dbReference type="GO" id="GO:0006396">
    <property type="term" value="P:RNA processing"/>
    <property type="evidence" value="ECO:0007669"/>
    <property type="project" value="InterPro"/>
</dbReference>
<reference evidence="4" key="1">
    <citation type="submission" date="2022-12" db="EMBL/GenBank/DDBJ databases">
        <authorList>
            <person name="Petersen C."/>
        </authorList>
    </citation>
    <scope>NUCLEOTIDE SEQUENCE</scope>
    <source>
        <strain evidence="4">IBT 29495</strain>
    </source>
</reference>
<feature type="compositionally biased region" description="Acidic residues" evidence="2">
    <location>
        <begin position="415"/>
        <end position="424"/>
    </location>
</feature>
<dbReference type="OrthoDB" id="377209at2759"/>